<dbReference type="Pfam" id="PF02705">
    <property type="entry name" value="K_trans"/>
    <property type="match status" value="1"/>
</dbReference>
<reference evidence="4 5" key="1">
    <citation type="submission" date="2020-09" db="EMBL/GenBank/DDBJ databases">
        <title>Methylomonas albis sp. nov. and Methylomonas fluvii sp. nov.: Two cold-adapted methanotrophs from the River Elbe and an amended description of Methylovulum psychrotolerans strain Eb1.</title>
        <authorList>
            <person name="Bussmann I.K."/>
            <person name="Klings K.-W."/>
            <person name="Warnstedt J."/>
            <person name="Hoppert M."/>
            <person name="Saborowski A."/>
            <person name="Horn F."/>
            <person name="Liebner S."/>
        </authorList>
    </citation>
    <scope>NUCLEOTIDE SEQUENCE [LARGE SCALE GENOMIC DNA]</scope>
    <source>
        <strain evidence="4 5">EbA</strain>
    </source>
</reference>
<gene>
    <name evidence="3" type="ORF">IE877_23195</name>
    <name evidence="4" type="ORF">IE877_23225</name>
</gene>
<dbReference type="EMBL" id="JACXSS010000001">
    <property type="protein sequence ID" value="MBD9358743.1"/>
    <property type="molecule type" value="Genomic_DNA"/>
</dbReference>
<keyword evidence="5" id="KW-1185">Reference proteome</keyword>
<dbReference type="Proteomes" id="UP000652176">
    <property type="component" value="Unassembled WGS sequence"/>
</dbReference>
<evidence type="ECO:0000313" key="3">
    <source>
        <dbReference type="EMBL" id="MBD9358743.1"/>
    </source>
</evidence>
<sequence length="61" mass="6655">MGSVVLAITNAETLYADIGYFVLKPIRLAWFIPIKSANDPDRPSPVPHLSSEATTALLESR</sequence>
<accession>A0ABR9D968</accession>
<evidence type="ECO:0000313" key="5">
    <source>
        <dbReference type="Proteomes" id="UP000652176"/>
    </source>
</evidence>
<protein>
    <submittedName>
        <fullName evidence="4">KUP/HAK/KT family potassium transporter</fullName>
    </submittedName>
</protein>
<feature type="region of interest" description="Disordered" evidence="1">
    <location>
        <begin position="38"/>
        <end position="61"/>
    </location>
</feature>
<comment type="caution">
    <text evidence="4">The sequence shown here is derived from an EMBL/GenBank/DDBJ whole genome shotgun (WGS) entry which is preliminary data.</text>
</comment>
<proteinExistence type="predicted"/>
<evidence type="ECO:0000256" key="1">
    <source>
        <dbReference type="SAM" id="MobiDB-lite"/>
    </source>
</evidence>
<dbReference type="EMBL" id="JACXSS010000001">
    <property type="protein sequence ID" value="MBD9358749.1"/>
    <property type="molecule type" value="Genomic_DNA"/>
</dbReference>
<dbReference type="InterPro" id="IPR053951">
    <property type="entry name" value="K_trans_N"/>
</dbReference>
<evidence type="ECO:0000259" key="2">
    <source>
        <dbReference type="Pfam" id="PF02705"/>
    </source>
</evidence>
<organism evidence="4 5">
    <name type="scientific">Methylomonas albis</name>
    <dbReference type="NCBI Taxonomy" id="1854563"/>
    <lineage>
        <taxon>Bacteria</taxon>
        <taxon>Pseudomonadati</taxon>
        <taxon>Pseudomonadota</taxon>
        <taxon>Gammaproteobacteria</taxon>
        <taxon>Methylococcales</taxon>
        <taxon>Methylococcaceae</taxon>
        <taxon>Methylomonas</taxon>
    </lineage>
</organism>
<dbReference type="RefSeq" id="WP_192377384.1">
    <property type="nucleotide sequence ID" value="NZ_CAJHIV010000001.1"/>
</dbReference>
<name>A0ABR9D968_9GAMM</name>
<evidence type="ECO:0000313" key="4">
    <source>
        <dbReference type="EMBL" id="MBD9358749.1"/>
    </source>
</evidence>
<feature type="domain" description="K+ potassium transporter integral membrane" evidence="2">
    <location>
        <begin position="1"/>
        <end position="32"/>
    </location>
</feature>